<dbReference type="GO" id="GO:0005965">
    <property type="term" value="C:protein farnesyltransferase complex"/>
    <property type="evidence" value="ECO:0007669"/>
    <property type="project" value="UniProtKB-UniRule"/>
</dbReference>
<comment type="subunit">
    <text evidence="9">Heterodimer of an alpha and a beta subunit.</text>
</comment>
<comment type="catalytic activity">
    <reaction evidence="9">
        <text>L-cysteinyl-[protein] + (2E,6E)-farnesyl diphosphate = S-(2E,6E)-farnesyl-L-cysteinyl-[protein] + diphosphate</text>
        <dbReference type="Rhea" id="RHEA:13345"/>
        <dbReference type="Rhea" id="RHEA-COMP:10131"/>
        <dbReference type="Rhea" id="RHEA-COMP:11535"/>
        <dbReference type="ChEBI" id="CHEBI:29950"/>
        <dbReference type="ChEBI" id="CHEBI:33019"/>
        <dbReference type="ChEBI" id="CHEBI:86019"/>
        <dbReference type="ChEBI" id="CHEBI:175763"/>
    </reaction>
</comment>
<evidence type="ECO:0000256" key="8">
    <source>
        <dbReference type="ARBA" id="ARBA00022833"/>
    </source>
</evidence>
<dbReference type="EC" id="2.5.1.58" evidence="2 9"/>
<evidence type="ECO:0000256" key="9">
    <source>
        <dbReference type="RuleBase" id="RU365056"/>
    </source>
</evidence>
<evidence type="ECO:0000256" key="7">
    <source>
        <dbReference type="ARBA" id="ARBA00022737"/>
    </source>
</evidence>
<dbReference type="PANTHER" id="PTHR11774:SF6">
    <property type="entry name" value="PROTEIN FARNESYLTRANSFERASE SUBUNIT BETA"/>
    <property type="match status" value="1"/>
</dbReference>
<evidence type="ECO:0000256" key="5">
    <source>
        <dbReference type="ARBA" id="ARBA00022679"/>
    </source>
</evidence>
<keyword evidence="8 9" id="KW-0862">Zinc</keyword>
<comment type="similarity">
    <text evidence="1 9">Belongs to the protein prenyltransferase subunit beta family.</text>
</comment>
<keyword evidence="7" id="KW-0677">Repeat</keyword>
<comment type="function">
    <text evidence="9">Catalyzes the transfer of a farnesyl moiety from farnesyl diphosphate to a cysteine at the fourth position from the C-terminus of several proteins. The beta subunit is responsible for peptide-binding.</text>
</comment>
<dbReference type="OrthoDB" id="10261146at2759"/>
<dbReference type="Pfam" id="PF00432">
    <property type="entry name" value="Prenyltrans"/>
    <property type="match status" value="1"/>
</dbReference>
<dbReference type="GO" id="GO:0008270">
    <property type="term" value="F:zinc ion binding"/>
    <property type="evidence" value="ECO:0007669"/>
    <property type="project" value="UniProtKB-UniRule"/>
</dbReference>
<dbReference type="EMBL" id="LFWA01000012">
    <property type="protein sequence ID" value="KTW28285.1"/>
    <property type="molecule type" value="Genomic_DNA"/>
</dbReference>
<name>A0A0W4ZIS7_PNEJ7</name>
<dbReference type="VEuPathDB" id="FungiDB:T551_02704"/>
<evidence type="ECO:0000259" key="10">
    <source>
        <dbReference type="Pfam" id="PF00432"/>
    </source>
</evidence>
<dbReference type="STRING" id="1408657.A0A0W4ZIS7"/>
<reference evidence="12" key="1">
    <citation type="journal article" date="2016" name="Nat. Commun.">
        <title>Genome analysis of three Pneumocystis species reveals adaptation mechanisms to life exclusively in mammalian hosts.</title>
        <authorList>
            <person name="Ma L."/>
            <person name="Chen Z."/>
            <person name="Huang D.W."/>
            <person name="Kutty G."/>
            <person name="Ishihara M."/>
            <person name="Wang H."/>
            <person name="Abouelleil A."/>
            <person name="Bishop L."/>
            <person name="Davey E."/>
            <person name="Deng R."/>
            <person name="Deng X."/>
            <person name="Fan L."/>
            <person name="Fantoni G."/>
            <person name="Fitzgerald M."/>
            <person name="Gogineni E."/>
            <person name="Goldberg J.M."/>
            <person name="Handley G."/>
            <person name="Hu X."/>
            <person name="Huber C."/>
            <person name="Jiao X."/>
            <person name="Jones K."/>
            <person name="Levin J.Z."/>
            <person name="Liu Y."/>
            <person name="Macdonald P."/>
            <person name="Melnikov A."/>
            <person name="Raley C."/>
            <person name="Sassi M."/>
            <person name="Sherman B.T."/>
            <person name="Song X."/>
            <person name="Sykes S."/>
            <person name="Tran B."/>
            <person name="Walsh L."/>
            <person name="Xia Y."/>
            <person name="Yang J."/>
            <person name="Young S."/>
            <person name="Zeng Q."/>
            <person name="Zheng X."/>
            <person name="Stephens R."/>
            <person name="Nusbaum C."/>
            <person name="Birren B.W."/>
            <person name="Azadi P."/>
            <person name="Lempicki R.A."/>
            <person name="Cuomo C.A."/>
            <person name="Kovacs J.A."/>
        </authorList>
    </citation>
    <scope>NUCLEOTIDE SEQUENCE [LARGE SCALE GENOMIC DNA]</scope>
    <source>
        <strain evidence="12">RU7</strain>
    </source>
</reference>
<evidence type="ECO:0000313" key="11">
    <source>
        <dbReference type="EMBL" id="KTW28285.1"/>
    </source>
</evidence>
<dbReference type="InterPro" id="IPR026872">
    <property type="entry name" value="FTB"/>
</dbReference>
<dbReference type="InterPro" id="IPR045089">
    <property type="entry name" value="PGGT1B-like"/>
</dbReference>
<feature type="domain" description="Prenyltransferase alpha-alpha toroid" evidence="10">
    <location>
        <begin position="41"/>
        <end position="374"/>
    </location>
</feature>
<dbReference type="InterPro" id="IPR001330">
    <property type="entry name" value="Prenyltrans"/>
</dbReference>
<dbReference type="PANTHER" id="PTHR11774">
    <property type="entry name" value="GERANYLGERANYL TRANSFERASE TYPE BETA SUBUNIT"/>
    <property type="match status" value="1"/>
</dbReference>
<evidence type="ECO:0000256" key="2">
    <source>
        <dbReference type="ARBA" id="ARBA00012702"/>
    </source>
</evidence>
<protein>
    <recommendedName>
        <fullName evidence="3 9">Protein farnesyltransferase subunit beta</fullName>
        <shortName evidence="9">FTase-beta</shortName>
        <ecNumber evidence="2 9">2.5.1.58</ecNumber>
    </recommendedName>
</protein>
<keyword evidence="4 9" id="KW-0637">Prenyltransferase</keyword>
<organism evidence="11 12">
    <name type="scientific">Pneumocystis jirovecii (strain RU7)</name>
    <name type="common">Human pneumocystis pneumonia agent</name>
    <dbReference type="NCBI Taxonomy" id="1408657"/>
    <lineage>
        <taxon>Eukaryota</taxon>
        <taxon>Fungi</taxon>
        <taxon>Dikarya</taxon>
        <taxon>Ascomycota</taxon>
        <taxon>Taphrinomycotina</taxon>
        <taxon>Pneumocystomycetes</taxon>
        <taxon>Pneumocystaceae</taxon>
        <taxon>Pneumocystis</taxon>
    </lineage>
</organism>
<dbReference type="RefSeq" id="XP_018228847.1">
    <property type="nucleotide sequence ID" value="XM_018374967.1"/>
</dbReference>
<comment type="caution">
    <text evidence="11">The sequence shown here is derived from an EMBL/GenBank/DDBJ whole genome shotgun (WGS) entry which is preliminary data.</text>
</comment>
<dbReference type="AlphaFoldDB" id="A0A0W4ZIS7"/>
<evidence type="ECO:0000313" key="12">
    <source>
        <dbReference type="Proteomes" id="UP000053447"/>
    </source>
</evidence>
<dbReference type="eggNOG" id="KOG0365">
    <property type="taxonomic scope" value="Eukaryota"/>
</dbReference>
<dbReference type="GeneID" id="28941222"/>
<dbReference type="SUPFAM" id="SSF48239">
    <property type="entry name" value="Terpenoid cyclases/Protein prenyltransferases"/>
    <property type="match status" value="1"/>
</dbReference>
<keyword evidence="5 9" id="KW-0808">Transferase</keyword>
<dbReference type="CDD" id="cd02893">
    <property type="entry name" value="FTase"/>
    <property type="match status" value="1"/>
</dbReference>
<dbReference type="Proteomes" id="UP000053447">
    <property type="component" value="Unassembled WGS sequence"/>
</dbReference>
<dbReference type="GO" id="GO:0097354">
    <property type="term" value="P:prenylation"/>
    <property type="evidence" value="ECO:0007669"/>
    <property type="project" value="UniProtKB-UniRule"/>
</dbReference>
<dbReference type="Gene3D" id="1.50.10.20">
    <property type="match status" value="1"/>
</dbReference>
<accession>A0A0W4ZIS7</accession>
<evidence type="ECO:0000256" key="1">
    <source>
        <dbReference type="ARBA" id="ARBA00010497"/>
    </source>
</evidence>
<dbReference type="GO" id="GO:0004660">
    <property type="term" value="F:protein farnesyltransferase activity"/>
    <property type="evidence" value="ECO:0007669"/>
    <property type="project" value="UniProtKB-UniRule"/>
</dbReference>
<keyword evidence="12" id="KW-1185">Reference proteome</keyword>
<dbReference type="InterPro" id="IPR008930">
    <property type="entry name" value="Terpenoid_cyclase/PrenylTrfase"/>
</dbReference>
<comment type="cofactor">
    <cofactor evidence="9">
        <name>Zn(2+)</name>
        <dbReference type="ChEBI" id="CHEBI:29105"/>
    </cofactor>
    <text evidence="9">Binds 1 zinc ion per subunit.</text>
</comment>
<sequence length="393" mass="43741">MHNIHPLILPDIVETETAAVQLETERICMRHLSDNIHEPQLNLTSHITYLLNVLTKPLPKPYIALDASQPWIIYWTLCAYSLLGQSVDMYKERTISSIKAMQLESGGFGGGHGQIAHLASTYAAVMALCIVALYHWILQLKQPDGGFLMHEGGEKDARAVYCVFSVTSLLNIMTPELVEGTAAWLSRCQTYEGGLSGSPGSEAHGGYAFCVLASLCLIGSPHKMLEQYLNVPKLMRWLAFRQSTIEGGFSGRTNKLVDGCYTWWIGGCWAILSGVIKGIKEPLISKDALRAFILKCCQYQDGGLRDKPGKHPDQYHTCYCIAGLSVVQNVFTYLDDEHNNTPLGKNVFNWYHEETVEQAIFATDHIKAVHPILGIPMDKIGAIYSWNNKQKPL</sequence>
<gene>
    <name evidence="11" type="ORF">T551_02704</name>
</gene>
<evidence type="ECO:0000256" key="3">
    <source>
        <dbReference type="ARBA" id="ARBA00015798"/>
    </source>
</evidence>
<proteinExistence type="inferred from homology"/>
<evidence type="ECO:0000256" key="6">
    <source>
        <dbReference type="ARBA" id="ARBA00022723"/>
    </source>
</evidence>
<evidence type="ECO:0000256" key="4">
    <source>
        <dbReference type="ARBA" id="ARBA00022602"/>
    </source>
</evidence>
<keyword evidence="6 9" id="KW-0479">Metal-binding</keyword>